<dbReference type="Gene3D" id="3.40.1190.20">
    <property type="match status" value="1"/>
</dbReference>
<evidence type="ECO:0000256" key="11">
    <source>
        <dbReference type="ARBA" id="ARBA00023235"/>
    </source>
</evidence>
<keyword evidence="9 18" id="KW-0630">Potassium</keyword>
<evidence type="ECO:0000259" key="20">
    <source>
        <dbReference type="PROSITE" id="PS51385"/>
    </source>
</evidence>
<accession>A0ABQ1XEW6</accession>
<feature type="binding site" evidence="17">
    <location>
        <position position="315"/>
    </location>
    <ligand>
        <name>(6S)-NADPHX</name>
        <dbReference type="ChEBI" id="CHEBI:64076"/>
    </ligand>
</feature>
<evidence type="ECO:0000313" key="21">
    <source>
        <dbReference type="EMBL" id="GGG92578.1"/>
    </source>
</evidence>
<evidence type="ECO:0000256" key="14">
    <source>
        <dbReference type="ARBA" id="ARBA00025153"/>
    </source>
</evidence>
<comment type="function">
    <text evidence="17">Catalyzes the dehydration of the S-form of NAD(P)HX at the expense of ADP, which is converted to AMP. Together with NAD(P)HX epimerase, which catalyzes the epimerization of the S- and R-forms, the enzyme allows the repair of both epimers of NAD(P)HX, a damaged form of NAD(P)H that is a result of enzymatic or heat-dependent hydration.</text>
</comment>
<comment type="function">
    <text evidence="14 18">Bifunctional enzyme that catalyzes the epimerization of the S- and R-forms of NAD(P)HX and the dehydration of the S-form of NAD(P)HX at the expense of ADP, which is converted to AMP. This allows the repair of both epimers of NAD(P)HX, a damaged form of NAD(P)H that is a result of enzymatic or heat-dependent hydration.</text>
</comment>
<evidence type="ECO:0000256" key="10">
    <source>
        <dbReference type="ARBA" id="ARBA00023027"/>
    </source>
</evidence>
<evidence type="ECO:0000256" key="16">
    <source>
        <dbReference type="ARBA" id="ARBA00049209"/>
    </source>
</evidence>
<comment type="catalytic activity">
    <reaction evidence="16 17 18">
        <text>(6S)-NADPHX + ADP = AMP + phosphate + NADPH + H(+)</text>
        <dbReference type="Rhea" id="RHEA:32235"/>
        <dbReference type="ChEBI" id="CHEBI:15378"/>
        <dbReference type="ChEBI" id="CHEBI:43474"/>
        <dbReference type="ChEBI" id="CHEBI:57783"/>
        <dbReference type="ChEBI" id="CHEBI:64076"/>
        <dbReference type="ChEBI" id="CHEBI:456215"/>
        <dbReference type="ChEBI" id="CHEBI:456216"/>
        <dbReference type="EC" id="4.2.1.136"/>
    </reaction>
</comment>
<dbReference type="EC" id="4.2.1.136" evidence="17"/>
<dbReference type="PROSITE" id="PS01050">
    <property type="entry name" value="YJEF_C_2"/>
    <property type="match status" value="1"/>
</dbReference>
<keyword evidence="8 17" id="KW-0521">NADP</keyword>
<feature type="domain" description="YjeF N-terminal" evidence="20">
    <location>
        <begin position="1"/>
        <end position="157"/>
    </location>
</feature>
<comment type="caution">
    <text evidence="21">The sequence shown here is derived from an EMBL/GenBank/DDBJ whole genome shotgun (WGS) entry which is preliminary data.</text>
</comment>
<keyword evidence="22" id="KW-1185">Reference proteome</keyword>
<reference evidence="22" key="1">
    <citation type="journal article" date="2019" name="Int. J. Syst. Evol. Microbiol.">
        <title>The Global Catalogue of Microorganisms (GCM) 10K type strain sequencing project: providing services to taxonomists for standard genome sequencing and annotation.</title>
        <authorList>
            <consortium name="The Broad Institute Genomics Platform"/>
            <consortium name="The Broad Institute Genome Sequencing Center for Infectious Disease"/>
            <person name="Wu L."/>
            <person name="Ma J."/>
        </authorList>
    </citation>
    <scope>NUCLEOTIDE SEQUENCE [LARGE SCALE GENOMIC DNA]</scope>
    <source>
        <strain evidence="22">CGMCC 1.12766</strain>
    </source>
</reference>
<comment type="similarity">
    <text evidence="3 18">In the N-terminal section; belongs to the NnrE/AIBP family.</text>
</comment>
<evidence type="ECO:0000256" key="12">
    <source>
        <dbReference type="ARBA" id="ARBA00023239"/>
    </source>
</evidence>
<dbReference type="Proteomes" id="UP000648722">
    <property type="component" value="Unassembled WGS sequence"/>
</dbReference>
<dbReference type="PROSITE" id="PS51385">
    <property type="entry name" value="YJEF_N"/>
    <property type="match status" value="1"/>
</dbReference>
<feature type="domain" description="YjeF C-terminal" evidence="19">
    <location>
        <begin position="168"/>
        <end position="435"/>
    </location>
</feature>
<dbReference type="PANTHER" id="PTHR12592">
    <property type="entry name" value="ATP-DEPENDENT (S)-NAD(P)H-HYDRATE DEHYDRATASE FAMILY MEMBER"/>
    <property type="match status" value="1"/>
</dbReference>
<keyword evidence="6 17" id="KW-0547">Nucleotide-binding</keyword>
<dbReference type="NCBIfam" id="TIGR00197">
    <property type="entry name" value="yjeF_nterm"/>
    <property type="match status" value="1"/>
</dbReference>
<protein>
    <recommendedName>
        <fullName evidence="17">ADP-dependent (S)-NAD(P)H-hydrate dehydratase</fullName>
        <ecNumber evidence="17">4.2.1.136</ecNumber>
    </recommendedName>
    <alternativeName>
        <fullName evidence="17">ADP-dependent NAD(P)HX dehydratase</fullName>
    </alternativeName>
</protein>
<dbReference type="EMBL" id="BMFS01000002">
    <property type="protein sequence ID" value="GGG92578.1"/>
    <property type="molecule type" value="Genomic_DNA"/>
</dbReference>
<evidence type="ECO:0000256" key="4">
    <source>
        <dbReference type="ARBA" id="ARBA00009524"/>
    </source>
</evidence>
<keyword evidence="13" id="KW-0511">Multifunctional enzyme</keyword>
<keyword evidence="7 17" id="KW-0067">ATP-binding</keyword>
<evidence type="ECO:0000256" key="9">
    <source>
        <dbReference type="ARBA" id="ARBA00022958"/>
    </source>
</evidence>
<comment type="catalytic activity">
    <reaction evidence="2 18">
        <text>(6R)-NADPHX = (6S)-NADPHX</text>
        <dbReference type="Rhea" id="RHEA:32227"/>
        <dbReference type="ChEBI" id="CHEBI:64076"/>
        <dbReference type="ChEBI" id="CHEBI:64077"/>
        <dbReference type="EC" id="5.1.99.6"/>
    </reaction>
</comment>
<evidence type="ECO:0000259" key="19">
    <source>
        <dbReference type="PROSITE" id="PS51383"/>
    </source>
</evidence>
<dbReference type="SUPFAM" id="SSF53613">
    <property type="entry name" value="Ribokinase-like"/>
    <property type="match status" value="1"/>
</dbReference>
<sequence>MCGPGNNGGDGCVVARLLAEQGWPVEVFFASDREKLAGDARRASDSWHGRARPLTAFDPADFSLVVDALFGAGLSRPLDGAALHAVETANCADLIRVAVDVPSGISGDSAAVEGAAFNADLTVSFHRLKPAHLFAPAREHCGELVCSGIGIPPGWQEAAGPVARLSSLSDIAMPVMAHRASQHKHQRGRLCVLAGGPGATSAARLSAEAGLAMGAGLVTLLCPPASLIESTQISAPVMTRPVREADFADTLAAHRASALVMGPGAGADQRLKERVLAALRAGTPLVLDADALTVFEDAPAALFAALHPGAVLTPHAGEFERLFPGVLNESATPLVAAQQASARAGAVIVLKGPATVIAPPSGEAHINACASARLATAGTGDVLAGMIGGLMAQGIAPFAAAVSTVWLHGQAGFLLPPGGNAGDLVRCIPAVLSAALDEQSRQRALARLSR</sequence>
<evidence type="ECO:0000256" key="3">
    <source>
        <dbReference type="ARBA" id="ARBA00006001"/>
    </source>
</evidence>
<dbReference type="Gene3D" id="3.40.50.10260">
    <property type="entry name" value="YjeF N-terminal domain"/>
    <property type="match status" value="1"/>
</dbReference>
<evidence type="ECO:0000256" key="8">
    <source>
        <dbReference type="ARBA" id="ARBA00022857"/>
    </source>
</evidence>
<feature type="binding site" evidence="17">
    <location>
        <position position="381"/>
    </location>
    <ligand>
        <name>(6S)-NADPHX</name>
        <dbReference type="ChEBI" id="CHEBI:64076"/>
    </ligand>
</feature>
<keyword evidence="12 17" id="KW-0456">Lyase</keyword>
<keyword evidence="10 17" id="KW-0520">NAD</keyword>
<evidence type="ECO:0000256" key="5">
    <source>
        <dbReference type="ARBA" id="ARBA00022723"/>
    </source>
</evidence>
<comment type="cofactor">
    <cofactor evidence="17">
        <name>Mg(2+)</name>
        <dbReference type="ChEBI" id="CHEBI:18420"/>
    </cofactor>
</comment>
<feature type="binding site" evidence="17">
    <location>
        <position position="202"/>
    </location>
    <ligand>
        <name>(6S)-NADPHX</name>
        <dbReference type="ChEBI" id="CHEBI:64076"/>
    </ligand>
</feature>
<dbReference type="InterPro" id="IPR000631">
    <property type="entry name" value="CARKD"/>
</dbReference>
<dbReference type="SUPFAM" id="SSF64153">
    <property type="entry name" value="YjeF N-terminal domain-like"/>
    <property type="match status" value="1"/>
</dbReference>
<comment type="cofactor">
    <cofactor evidence="18">
        <name>K(+)</name>
        <dbReference type="ChEBI" id="CHEBI:29103"/>
    </cofactor>
    <text evidence="18">Binds 1 potassium ion per subunit.</text>
</comment>
<evidence type="ECO:0000256" key="7">
    <source>
        <dbReference type="ARBA" id="ARBA00022840"/>
    </source>
</evidence>
<dbReference type="NCBIfam" id="TIGR00196">
    <property type="entry name" value="yjeF_cterm"/>
    <property type="match status" value="1"/>
</dbReference>
<proteinExistence type="inferred from homology"/>
<comment type="similarity">
    <text evidence="4 18">In the C-terminal section; belongs to the NnrD/CARKD family.</text>
</comment>
<evidence type="ECO:0000256" key="15">
    <source>
        <dbReference type="ARBA" id="ARBA00048238"/>
    </source>
</evidence>
<evidence type="ECO:0000256" key="1">
    <source>
        <dbReference type="ARBA" id="ARBA00000013"/>
    </source>
</evidence>
<evidence type="ECO:0000256" key="17">
    <source>
        <dbReference type="HAMAP-Rule" id="MF_01965"/>
    </source>
</evidence>
<feature type="binding site" evidence="17">
    <location>
        <position position="380"/>
    </location>
    <ligand>
        <name>AMP</name>
        <dbReference type="ChEBI" id="CHEBI:456215"/>
    </ligand>
</feature>
<gene>
    <name evidence="17" type="primary">nnrD</name>
    <name evidence="21" type="ORF">GCM10007420_04970</name>
</gene>
<evidence type="ECO:0000313" key="22">
    <source>
        <dbReference type="Proteomes" id="UP000648722"/>
    </source>
</evidence>
<name>A0ABQ1XEW6_9PROT</name>
<comment type="subunit">
    <text evidence="17">Homotetramer.</text>
</comment>
<evidence type="ECO:0000256" key="13">
    <source>
        <dbReference type="ARBA" id="ARBA00023268"/>
    </source>
</evidence>
<evidence type="ECO:0000256" key="18">
    <source>
        <dbReference type="PIRNR" id="PIRNR017184"/>
    </source>
</evidence>
<dbReference type="InterPro" id="IPR017953">
    <property type="entry name" value="Carbohydrate_kinase_pred_CS"/>
</dbReference>
<comment type="catalytic activity">
    <reaction evidence="1 18">
        <text>(6R)-NADHX = (6S)-NADHX</text>
        <dbReference type="Rhea" id="RHEA:32215"/>
        <dbReference type="ChEBI" id="CHEBI:64074"/>
        <dbReference type="ChEBI" id="CHEBI:64075"/>
        <dbReference type="EC" id="5.1.99.6"/>
    </reaction>
</comment>
<evidence type="ECO:0000256" key="6">
    <source>
        <dbReference type="ARBA" id="ARBA00022741"/>
    </source>
</evidence>
<feature type="binding site" evidence="17">
    <location>
        <position position="264"/>
    </location>
    <ligand>
        <name>(6S)-NADPHX</name>
        <dbReference type="ChEBI" id="CHEBI:64076"/>
    </ligand>
</feature>
<keyword evidence="5 18" id="KW-0479">Metal-binding</keyword>
<dbReference type="InterPro" id="IPR004443">
    <property type="entry name" value="YjeF_N_dom"/>
</dbReference>
<dbReference type="CDD" id="cd01171">
    <property type="entry name" value="YXKO-related"/>
    <property type="match status" value="1"/>
</dbReference>
<dbReference type="HAMAP" id="MF_01965">
    <property type="entry name" value="NADHX_dehydratase"/>
    <property type="match status" value="1"/>
</dbReference>
<feature type="binding site" evidence="17">
    <location>
        <begin position="351"/>
        <end position="355"/>
    </location>
    <ligand>
        <name>AMP</name>
        <dbReference type="ChEBI" id="CHEBI:456215"/>
    </ligand>
</feature>
<dbReference type="Pfam" id="PF03853">
    <property type="entry name" value="YjeF_N"/>
    <property type="match status" value="1"/>
</dbReference>
<organism evidence="21 22">
    <name type="scientific">Glycocaulis albus</name>
    <dbReference type="NCBI Taxonomy" id="1382801"/>
    <lineage>
        <taxon>Bacteria</taxon>
        <taxon>Pseudomonadati</taxon>
        <taxon>Pseudomonadota</taxon>
        <taxon>Alphaproteobacteria</taxon>
        <taxon>Maricaulales</taxon>
        <taxon>Maricaulaceae</taxon>
        <taxon>Glycocaulis</taxon>
    </lineage>
</organism>
<dbReference type="InterPro" id="IPR036652">
    <property type="entry name" value="YjeF_N_dom_sf"/>
</dbReference>
<dbReference type="InterPro" id="IPR030677">
    <property type="entry name" value="Nnr"/>
</dbReference>
<dbReference type="PROSITE" id="PS51383">
    <property type="entry name" value="YJEF_C_3"/>
    <property type="match status" value="1"/>
</dbReference>
<dbReference type="PANTHER" id="PTHR12592:SF0">
    <property type="entry name" value="ATP-DEPENDENT (S)-NAD(P)H-HYDRATE DEHYDRATASE"/>
    <property type="match status" value="1"/>
</dbReference>
<dbReference type="Pfam" id="PF01256">
    <property type="entry name" value="Carb_kinase"/>
    <property type="match status" value="1"/>
</dbReference>
<dbReference type="PIRSF" id="PIRSF017184">
    <property type="entry name" value="Nnr"/>
    <property type="match status" value="1"/>
</dbReference>
<keyword evidence="11 18" id="KW-0413">Isomerase</keyword>
<comment type="catalytic activity">
    <reaction evidence="15 17 18">
        <text>(6S)-NADHX + ADP = AMP + phosphate + NADH + H(+)</text>
        <dbReference type="Rhea" id="RHEA:32223"/>
        <dbReference type="ChEBI" id="CHEBI:15378"/>
        <dbReference type="ChEBI" id="CHEBI:43474"/>
        <dbReference type="ChEBI" id="CHEBI:57945"/>
        <dbReference type="ChEBI" id="CHEBI:64074"/>
        <dbReference type="ChEBI" id="CHEBI:456215"/>
        <dbReference type="ChEBI" id="CHEBI:456216"/>
        <dbReference type="EC" id="4.2.1.136"/>
    </reaction>
</comment>
<evidence type="ECO:0000256" key="2">
    <source>
        <dbReference type="ARBA" id="ARBA00000909"/>
    </source>
</evidence>
<dbReference type="InterPro" id="IPR029056">
    <property type="entry name" value="Ribokinase-like"/>
</dbReference>
<comment type="similarity">
    <text evidence="17">Belongs to the NnrD/CARKD family.</text>
</comment>